<keyword evidence="1" id="KW-1133">Transmembrane helix</keyword>
<feature type="transmembrane region" description="Helical" evidence="1">
    <location>
        <begin position="17"/>
        <end position="35"/>
    </location>
</feature>
<keyword evidence="1" id="KW-0472">Membrane</keyword>
<evidence type="ECO:0000313" key="5">
    <source>
        <dbReference type="Proteomes" id="UP000281549"/>
    </source>
</evidence>
<reference evidence="5" key="2">
    <citation type="journal article" date="2018" name="Nat. Microbiol.">
        <title>Leveraging single-cell genomics to expand the fungal tree of life.</title>
        <authorList>
            <person name="Ahrendt S.R."/>
            <person name="Quandt C.A."/>
            <person name="Ciobanu D."/>
            <person name="Clum A."/>
            <person name="Salamov A."/>
            <person name="Andreopoulos B."/>
            <person name="Cheng J.F."/>
            <person name="Woyke T."/>
            <person name="Pelin A."/>
            <person name="Henrissat B."/>
            <person name="Reynolds N.K."/>
            <person name="Benny G.L."/>
            <person name="Smith M.E."/>
            <person name="James T.Y."/>
            <person name="Grigoriev I.V."/>
        </authorList>
    </citation>
    <scope>NUCLEOTIDE SEQUENCE [LARGE SCALE GENOMIC DNA]</scope>
    <source>
        <strain evidence="5">CSF55</strain>
    </source>
</reference>
<evidence type="ECO:0000313" key="3">
    <source>
        <dbReference type="EMBL" id="RKP18849.1"/>
    </source>
</evidence>
<dbReference type="Proteomes" id="UP000030755">
    <property type="component" value="Unassembled WGS sequence"/>
</dbReference>
<keyword evidence="4" id="KW-1185">Reference proteome</keyword>
<evidence type="ECO:0000256" key="1">
    <source>
        <dbReference type="SAM" id="Phobius"/>
    </source>
</evidence>
<protein>
    <submittedName>
        <fullName evidence="2">Uncharacterized protein</fullName>
    </submittedName>
</protein>
<dbReference type="EMBL" id="KE561074">
    <property type="protein sequence ID" value="EPZ33110.1"/>
    <property type="molecule type" value="Genomic_DNA"/>
</dbReference>
<name>A0A075ASJ3_ROZAC</name>
<organism evidence="2 4">
    <name type="scientific">Rozella allomycis (strain CSF55)</name>
    <dbReference type="NCBI Taxonomy" id="988480"/>
    <lineage>
        <taxon>Eukaryota</taxon>
        <taxon>Fungi</taxon>
        <taxon>Fungi incertae sedis</taxon>
        <taxon>Cryptomycota</taxon>
        <taxon>Cryptomycota incertae sedis</taxon>
        <taxon>Rozella</taxon>
    </lineage>
</organism>
<reference evidence="3" key="3">
    <citation type="submission" date="2018-08" db="EMBL/GenBank/DDBJ databases">
        <title>Leveraging single-cell genomics to expand the Fungal Tree of Life.</title>
        <authorList>
            <consortium name="DOE Joint Genome Institute"/>
            <person name="Ahrendt S.R."/>
            <person name="Quandt C.A."/>
            <person name="Ciobanu D."/>
            <person name="Clum A."/>
            <person name="Salamov A."/>
            <person name="Andreopoulos B."/>
            <person name="Cheng J.-F."/>
            <person name="Woyke T."/>
            <person name="Pelin A."/>
            <person name="Henrissat B."/>
            <person name="Reynolds N."/>
            <person name="Benny G.L."/>
            <person name="Smith M.E."/>
            <person name="James T.Y."/>
            <person name="Grigoriev I.V."/>
        </authorList>
    </citation>
    <scope>NUCLEOTIDE SEQUENCE</scope>
    <source>
        <strain evidence="3">CSF55</strain>
    </source>
</reference>
<dbReference type="AlphaFoldDB" id="A0A075ASJ3"/>
<reference evidence="2 4" key="1">
    <citation type="journal article" date="2013" name="Curr. Biol.">
        <title>Shared signatures of parasitism and phylogenomics unite Cryptomycota and microsporidia.</title>
        <authorList>
            <person name="James T.Y."/>
            <person name="Pelin A."/>
            <person name="Bonen L."/>
            <person name="Ahrendt S."/>
            <person name="Sain D."/>
            <person name="Corradi N."/>
            <person name="Stajich J.E."/>
        </authorList>
    </citation>
    <scope>NUCLEOTIDE SEQUENCE [LARGE SCALE GENOMIC DNA]</scope>
    <source>
        <strain evidence="2 4">CSF55</strain>
        <strain evidence="2 4">CSF55</strain>
    </source>
</reference>
<proteinExistence type="predicted"/>
<evidence type="ECO:0000313" key="2">
    <source>
        <dbReference type="EMBL" id="EPZ33110.1"/>
    </source>
</evidence>
<dbReference type="EMBL" id="ML005352">
    <property type="protein sequence ID" value="RKP18849.1"/>
    <property type="molecule type" value="Genomic_DNA"/>
</dbReference>
<keyword evidence="1" id="KW-0812">Transmembrane</keyword>
<evidence type="ECO:0000313" key="4">
    <source>
        <dbReference type="Proteomes" id="UP000030755"/>
    </source>
</evidence>
<dbReference type="Proteomes" id="UP000281549">
    <property type="component" value="Unassembled WGS sequence"/>
</dbReference>
<dbReference type="HOGENOM" id="CLU_2962159_0_0_1"/>
<sequence>MPATCALKQRDSNKDRVIIPLFIFVSAVLFVLALLKPYWPYLQEAVERRFPRAYELIKD</sequence>
<gene>
    <name evidence="2" type="ORF">O9G_003106</name>
    <name evidence="3" type="ORF">ROZALSC1DRAFT_29492</name>
</gene>
<accession>A0A075ASJ3</accession>